<dbReference type="EMBL" id="FTOQ01000019">
    <property type="protein sequence ID" value="SIT13264.1"/>
    <property type="molecule type" value="Genomic_DNA"/>
</dbReference>
<evidence type="ECO:0000259" key="1">
    <source>
        <dbReference type="Pfam" id="PF12973"/>
    </source>
</evidence>
<dbReference type="RefSeq" id="WP_076450606.1">
    <property type="nucleotide sequence ID" value="NZ_FTOQ01000019.1"/>
</dbReference>
<dbReference type="OrthoDB" id="9793147at2"/>
<sequence>MPLKPAVPFHVLDNDAGWEPVPGGAPGVEQKMLSGALDETAKTGVRTRLIRFQPGTVAPNVFLHDYWEEVYLVSGKLVNGCDAQGQGGTEFAAPAYACRPPGTEHGPFTSAEGCVFFEIQYYIGADDGS</sequence>
<dbReference type="SUPFAM" id="SSF51182">
    <property type="entry name" value="RmlC-like cupins"/>
    <property type="match status" value="1"/>
</dbReference>
<feature type="domain" description="ChrR-like cupin" evidence="1">
    <location>
        <begin position="12"/>
        <end position="117"/>
    </location>
</feature>
<dbReference type="STRING" id="633194.SAMN05421759_11922"/>
<dbReference type="InterPro" id="IPR014710">
    <property type="entry name" value="RmlC-like_jellyroll"/>
</dbReference>
<protein>
    <submittedName>
        <fullName evidence="2">ChrR Cupin-like domain-containing protein</fullName>
    </submittedName>
</protein>
<accession>A0A1N7PRL5</accession>
<proteinExistence type="predicted"/>
<dbReference type="InterPro" id="IPR025979">
    <property type="entry name" value="ChrR-like_cupin_dom"/>
</dbReference>
<name>A0A1N7PRL5_9RHOB</name>
<dbReference type="AlphaFoldDB" id="A0A1N7PRL5"/>
<keyword evidence="3" id="KW-1185">Reference proteome</keyword>
<evidence type="ECO:0000313" key="3">
    <source>
        <dbReference type="Proteomes" id="UP000186684"/>
    </source>
</evidence>
<gene>
    <name evidence="2" type="ORF">SAMN05421759_11922</name>
</gene>
<dbReference type="InterPro" id="IPR011051">
    <property type="entry name" value="RmlC_Cupin_sf"/>
</dbReference>
<dbReference type="Proteomes" id="UP000186684">
    <property type="component" value="Unassembled WGS sequence"/>
</dbReference>
<reference evidence="3" key="1">
    <citation type="submission" date="2017-01" db="EMBL/GenBank/DDBJ databases">
        <authorList>
            <person name="Varghese N."/>
            <person name="Submissions S."/>
        </authorList>
    </citation>
    <scope>NUCLEOTIDE SEQUENCE [LARGE SCALE GENOMIC DNA]</scope>
    <source>
        <strain evidence="3">DSM 29430</strain>
    </source>
</reference>
<dbReference type="Gene3D" id="2.60.120.10">
    <property type="entry name" value="Jelly Rolls"/>
    <property type="match status" value="1"/>
</dbReference>
<evidence type="ECO:0000313" key="2">
    <source>
        <dbReference type="EMBL" id="SIT13264.1"/>
    </source>
</evidence>
<organism evidence="2 3">
    <name type="scientific">Roseivivax lentus</name>
    <dbReference type="NCBI Taxonomy" id="633194"/>
    <lineage>
        <taxon>Bacteria</taxon>
        <taxon>Pseudomonadati</taxon>
        <taxon>Pseudomonadota</taxon>
        <taxon>Alphaproteobacteria</taxon>
        <taxon>Rhodobacterales</taxon>
        <taxon>Roseobacteraceae</taxon>
        <taxon>Roseivivax</taxon>
    </lineage>
</organism>
<dbReference type="Pfam" id="PF12973">
    <property type="entry name" value="Cupin_7"/>
    <property type="match status" value="1"/>
</dbReference>